<feature type="chain" id="PRO_5032665704" evidence="5">
    <location>
        <begin position="24"/>
        <end position="253"/>
    </location>
</feature>
<dbReference type="EMBL" id="JACIDK010000004">
    <property type="protein sequence ID" value="MBB3892331.1"/>
    <property type="molecule type" value="Genomic_DNA"/>
</dbReference>
<name>A0A840A4D5_9CAUL</name>
<dbReference type="PANTHER" id="PTHR34001:SF3">
    <property type="entry name" value="BLL7405 PROTEIN"/>
    <property type="match status" value="1"/>
</dbReference>
<evidence type="ECO:0000256" key="4">
    <source>
        <dbReference type="ARBA" id="ARBA00038306"/>
    </source>
</evidence>
<dbReference type="RefSeq" id="WP_183774382.1">
    <property type="nucleotide sequence ID" value="NZ_JACIDK010000004.1"/>
</dbReference>
<keyword evidence="3" id="KW-0472">Membrane</keyword>
<comment type="similarity">
    <text evidence="4">Belongs to the Omp25/RopB family.</text>
</comment>
<dbReference type="SUPFAM" id="SSF56925">
    <property type="entry name" value="OMPA-like"/>
    <property type="match status" value="1"/>
</dbReference>
<feature type="domain" description="Outer membrane protein beta-barrel" evidence="6">
    <location>
        <begin position="13"/>
        <end position="253"/>
    </location>
</feature>
<comment type="caution">
    <text evidence="7">The sequence shown here is derived from an EMBL/GenBank/DDBJ whole genome shotgun (WGS) entry which is preliminary data.</text>
</comment>
<evidence type="ECO:0000259" key="6">
    <source>
        <dbReference type="Pfam" id="PF13505"/>
    </source>
</evidence>
<protein>
    <submittedName>
        <fullName evidence="7">Outer membrane immunogenic protein</fullName>
    </submittedName>
</protein>
<evidence type="ECO:0000256" key="5">
    <source>
        <dbReference type="SAM" id="SignalP"/>
    </source>
</evidence>
<evidence type="ECO:0000313" key="8">
    <source>
        <dbReference type="Proteomes" id="UP000530564"/>
    </source>
</evidence>
<gene>
    <name evidence="7" type="ORF">GGQ61_003064</name>
</gene>
<evidence type="ECO:0000256" key="2">
    <source>
        <dbReference type="ARBA" id="ARBA00022729"/>
    </source>
</evidence>
<dbReference type="PANTHER" id="PTHR34001">
    <property type="entry name" value="BLL7405 PROTEIN"/>
    <property type="match status" value="1"/>
</dbReference>
<evidence type="ECO:0000256" key="3">
    <source>
        <dbReference type="ARBA" id="ARBA00023136"/>
    </source>
</evidence>
<evidence type="ECO:0000313" key="7">
    <source>
        <dbReference type="EMBL" id="MBB3892331.1"/>
    </source>
</evidence>
<keyword evidence="8" id="KW-1185">Reference proteome</keyword>
<dbReference type="AlphaFoldDB" id="A0A840A4D5"/>
<dbReference type="Gene3D" id="2.40.160.20">
    <property type="match status" value="1"/>
</dbReference>
<keyword evidence="2 5" id="KW-0732">Signal</keyword>
<reference evidence="7 8" key="1">
    <citation type="submission" date="2020-08" db="EMBL/GenBank/DDBJ databases">
        <title>Genomic Encyclopedia of Type Strains, Phase IV (KMG-IV): sequencing the most valuable type-strain genomes for metagenomic binning, comparative biology and taxonomic classification.</title>
        <authorList>
            <person name="Goeker M."/>
        </authorList>
    </citation>
    <scope>NUCLEOTIDE SEQUENCE [LARGE SCALE GENOMIC DNA]</scope>
    <source>
        <strain evidence="7 8">DSM 21793</strain>
    </source>
</reference>
<feature type="signal peptide" evidence="5">
    <location>
        <begin position="1"/>
        <end position="23"/>
    </location>
</feature>
<dbReference type="GO" id="GO:0016020">
    <property type="term" value="C:membrane"/>
    <property type="evidence" value="ECO:0007669"/>
    <property type="project" value="UniProtKB-SubCell"/>
</dbReference>
<evidence type="ECO:0000256" key="1">
    <source>
        <dbReference type="ARBA" id="ARBA00004370"/>
    </source>
</evidence>
<dbReference type="InterPro" id="IPR027385">
    <property type="entry name" value="Beta-barrel_OMP"/>
</dbReference>
<dbReference type="InterPro" id="IPR051692">
    <property type="entry name" value="OMP-like"/>
</dbReference>
<proteinExistence type="inferred from homology"/>
<comment type="subcellular location">
    <subcellularLocation>
        <location evidence="1">Membrane</location>
    </subcellularLocation>
</comment>
<sequence>MSLRLVLAAAGCASLLAPASALAQDYDWTGFYFGGNLGASWGDTSIKTRIERGNGAAPIDPRDVAALNAPISSDDNDTGFTGGIQGGYNYQSGNWVFGLETDVGWMDIGQSRSNSFVLPSVINPPIMATISQEVSTDWVWTLRPRIGWASGPYMLYGTAGLAMSQVEVKASYADNRALGNAGSYSDKSTKTGWAAGIGGAYAFSDNLSARGEWLYTDFGDVRASWVTPNGYAAFTTEADARANLLRVGIDYKF</sequence>
<dbReference type="Proteomes" id="UP000530564">
    <property type="component" value="Unassembled WGS sequence"/>
</dbReference>
<organism evidence="7 8">
    <name type="scientific">Phenylobacterium haematophilum</name>
    <dbReference type="NCBI Taxonomy" id="98513"/>
    <lineage>
        <taxon>Bacteria</taxon>
        <taxon>Pseudomonadati</taxon>
        <taxon>Pseudomonadota</taxon>
        <taxon>Alphaproteobacteria</taxon>
        <taxon>Caulobacterales</taxon>
        <taxon>Caulobacteraceae</taxon>
        <taxon>Phenylobacterium</taxon>
    </lineage>
</organism>
<accession>A0A840A4D5</accession>
<dbReference type="InterPro" id="IPR011250">
    <property type="entry name" value="OMP/PagP_B-barrel"/>
</dbReference>
<dbReference type="Pfam" id="PF13505">
    <property type="entry name" value="OMP_b-brl"/>
    <property type="match status" value="1"/>
</dbReference>